<gene>
    <name evidence="1" type="ORF">EYF80_059535</name>
</gene>
<dbReference type="AlphaFoldDB" id="A0A4Z2ENE4"/>
<evidence type="ECO:0000313" key="2">
    <source>
        <dbReference type="Proteomes" id="UP000314294"/>
    </source>
</evidence>
<proteinExistence type="predicted"/>
<keyword evidence="2" id="KW-1185">Reference proteome</keyword>
<reference evidence="1 2" key="1">
    <citation type="submission" date="2019-03" db="EMBL/GenBank/DDBJ databases">
        <title>First draft genome of Liparis tanakae, snailfish: a comprehensive survey of snailfish specific genes.</title>
        <authorList>
            <person name="Kim W."/>
            <person name="Song I."/>
            <person name="Jeong J.-H."/>
            <person name="Kim D."/>
            <person name="Kim S."/>
            <person name="Ryu S."/>
            <person name="Song J.Y."/>
            <person name="Lee S.K."/>
        </authorList>
    </citation>
    <scope>NUCLEOTIDE SEQUENCE [LARGE SCALE GENOMIC DNA]</scope>
    <source>
        <tissue evidence="1">Muscle</tissue>
    </source>
</reference>
<dbReference type="EMBL" id="SRLO01004631">
    <property type="protein sequence ID" value="TNN30313.1"/>
    <property type="molecule type" value="Genomic_DNA"/>
</dbReference>
<name>A0A4Z2ENE4_9TELE</name>
<accession>A0A4Z2ENE4</accession>
<dbReference type="OrthoDB" id="8957432at2759"/>
<sequence>MRARRATCTEDDIKLLKTRVVTLSDNTYHADDLHVLKTNKEVDNHNLSQINKSQSHIHEIKAIDK</sequence>
<organism evidence="1 2">
    <name type="scientific">Liparis tanakae</name>
    <name type="common">Tanaka's snailfish</name>
    <dbReference type="NCBI Taxonomy" id="230148"/>
    <lineage>
        <taxon>Eukaryota</taxon>
        <taxon>Metazoa</taxon>
        <taxon>Chordata</taxon>
        <taxon>Craniata</taxon>
        <taxon>Vertebrata</taxon>
        <taxon>Euteleostomi</taxon>
        <taxon>Actinopterygii</taxon>
        <taxon>Neopterygii</taxon>
        <taxon>Teleostei</taxon>
        <taxon>Neoteleostei</taxon>
        <taxon>Acanthomorphata</taxon>
        <taxon>Eupercaria</taxon>
        <taxon>Perciformes</taxon>
        <taxon>Cottioidei</taxon>
        <taxon>Cottales</taxon>
        <taxon>Liparidae</taxon>
        <taxon>Liparis</taxon>
    </lineage>
</organism>
<protein>
    <submittedName>
        <fullName evidence="1">Uncharacterized protein</fullName>
    </submittedName>
</protein>
<comment type="caution">
    <text evidence="1">The sequence shown here is derived from an EMBL/GenBank/DDBJ whole genome shotgun (WGS) entry which is preliminary data.</text>
</comment>
<evidence type="ECO:0000313" key="1">
    <source>
        <dbReference type="EMBL" id="TNN30313.1"/>
    </source>
</evidence>
<dbReference type="Proteomes" id="UP000314294">
    <property type="component" value="Unassembled WGS sequence"/>
</dbReference>